<dbReference type="AlphaFoldDB" id="A0A2V2VLF1"/>
<sequence length="403" mass="45283">MQSVKDVGVTPLRPFCSTPLTQVPDVVLIPPFYVILLASVLCCLWNTAFNYFMSRPGKLARTIRKWGRILRLTRRTKISNLQEPSGIPPSRGEASIETDGLLGTSIFTGDNSYDTFFIQRMSDTELQVEAPLQPHANVLNNALRDSLRSVRQEAQHMVFVYNPKYMIVATVKSLMMLVVLQYHFDYKGGWDRLVVCSAANLMSGLLTPVLEYGARLLLPLDLERGTRGVIVEPEEPADSVLIVEVLGHIGRLELEDLETVLIQGSTFIVFGAALLPAVVVFCLAGVASFLWLFLPVWTLYMVARRLYYGHIGELEVQRPSLSLMNVFLTPAGEFAKAAFLKVMTLFLLQWTVQCSFLLGLLLLQGGGYEEALQIEASHQFWGCYNIPEMTRFEWLCFASQILF</sequence>
<keyword evidence="1" id="KW-1133">Transmembrane helix</keyword>
<name>A0A2V2VLF1_TRYCR</name>
<dbReference type="VEuPathDB" id="TriTrypDB:C3747_9g271"/>
<dbReference type="VEuPathDB" id="TriTrypDB:TcCLB.503703.80"/>
<proteinExistence type="predicted"/>
<gene>
    <name evidence="2" type="ORF">C4B63_19g247</name>
</gene>
<accession>A0A2V2VLF1</accession>
<dbReference type="VEuPathDB" id="TriTrypDB:ECC02_003636"/>
<organism evidence="2 3">
    <name type="scientific">Trypanosoma cruzi</name>
    <dbReference type="NCBI Taxonomy" id="5693"/>
    <lineage>
        <taxon>Eukaryota</taxon>
        <taxon>Discoba</taxon>
        <taxon>Euglenozoa</taxon>
        <taxon>Kinetoplastea</taxon>
        <taxon>Metakinetoplastina</taxon>
        <taxon>Trypanosomatida</taxon>
        <taxon>Trypanosomatidae</taxon>
        <taxon>Trypanosoma</taxon>
        <taxon>Schizotrypanum</taxon>
    </lineage>
</organism>
<dbReference type="VEuPathDB" id="TriTrypDB:TCSYLVIO_005453"/>
<keyword evidence="1" id="KW-0812">Transmembrane</keyword>
<dbReference type="EMBL" id="PRFA01000019">
    <property type="protein sequence ID" value="PWU96252.1"/>
    <property type="molecule type" value="Genomic_DNA"/>
</dbReference>
<dbReference type="VEuPathDB" id="TriTrypDB:TcYC6_0074450"/>
<dbReference type="VEuPathDB" id="TriTrypDB:BCY84_03138"/>
<reference evidence="2 3" key="1">
    <citation type="journal article" date="2018" name="Microb. Genom.">
        <title>Expanding an expanded genome: long-read sequencing of Trypanosoma cruzi.</title>
        <authorList>
            <person name="Berna L."/>
            <person name="Rodriguez M."/>
            <person name="Chiribao M.L."/>
            <person name="Parodi-Talice A."/>
            <person name="Pita S."/>
            <person name="Rijo G."/>
            <person name="Alvarez-Valin F."/>
            <person name="Robello C."/>
        </authorList>
    </citation>
    <scope>NUCLEOTIDE SEQUENCE [LARGE SCALE GENOMIC DNA]</scope>
    <source>
        <strain evidence="2 3">Dm28c</strain>
    </source>
</reference>
<dbReference type="VEuPathDB" id="TriTrypDB:TcCL_NonESM01335"/>
<dbReference type="VEuPathDB" id="TriTrypDB:C4B63_19g247"/>
<feature type="transmembrane region" description="Helical" evidence="1">
    <location>
        <begin position="165"/>
        <end position="184"/>
    </location>
</feature>
<dbReference type="VEuPathDB" id="TriTrypDB:TcBrA4_0057030"/>
<keyword evidence="1" id="KW-0472">Membrane</keyword>
<dbReference type="VEuPathDB" id="TriTrypDB:TCDM_07624"/>
<feature type="transmembrane region" description="Helical" evidence="1">
    <location>
        <begin position="267"/>
        <end position="300"/>
    </location>
</feature>
<comment type="caution">
    <text evidence="2">The sequence shown here is derived from an EMBL/GenBank/DDBJ whole genome shotgun (WGS) entry which is preliminary data.</text>
</comment>
<evidence type="ECO:0000313" key="2">
    <source>
        <dbReference type="EMBL" id="PWU96252.1"/>
    </source>
</evidence>
<dbReference type="Proteomes" id="UP000246121">
    <property type="component" value="Unassembled WGS sequence"/>
</dbReference>
<dbReference type="VEuPathDB" id="TriTrypDB:TcG_01669"/>
<evidence type="ECO:0000256" key="1">
    <source>
        <dbReference type="SAM" id="Phobius"/>
    </source>
</evidence>
<dbReference type="VEuPathDB" id="TriTrypDB:Tc_MARK_4111"/>
<protein>
    <submittedName>
        <fullName evidence="2">Uncharacterized protein</fullName>
    </submittedName>
</protein>
<dbReference type="VEuPathDB" id="TriTrypDB:TcCLB.511445.120"/>
<feature type="transmembrane region" description="Helical" evidence="1">
    <location>
        <begin position="32"/>
        <end position="52"/>
    </location>
</feature>
<evidence type="ECO:0000313" key="3">
    <source>
        <dbReference type="Proteomes" id="UP000246121"/>
    </source>
</evidence>